<dbReference type="EMBL" id="CP034549">
    <property type="protein sequence ID" value="AZQ43100.1"/>
    <property type="molecule type" value="Genomic_DNA"/>
</dbReference>
<name>A0A3S9MVC5_9FLAO</name>
<dbReference type="OrthoDB" id="9815205at2"/>
<dbReference type="PROSITE" id="PS00194">
    <property type="entry name" value="THIOREDOXIN_1"/>
    <property type="match status" value="1"/>
</dbReference>
<feature type="domain" description="Thioredoxin" evidence="3">
    <location>
        <begin position="122"/>
        <end position="260"/>
    </location>
</feature>
<dbReference type="RefSeq" id="WP_126445178.1">
    <property type="nucleotide sequence ID" value="NZ_CP034549.1"/>
</dbReference>
<keyword evidence="5" id="KW-1185">Reference proteome</keyword>
<feature type="chain" id="PRO_5019556900" evidence="2">
    <location>
        <begin position="20"/>
        <end position="261"/>
    </location>
</feature>
<dbReference type="AlphaFoldDB" id="A0A3S9MVC5"/>
<dbReference type="Gene3D" id="3.40.30.10">
    <property type="entry name" value="Glutaredoxin"/>
    <property type="match status" value="1"/>
</dbReference>
<proteinExistence type="predicted"/>
<keyword evidence="2" id="KW-0732">Signal</keyword>
<dbReference type="Pfam" id="PF00578">
    <property type="entry name" value="AhpC-TSA"/>
    <property type="match status" value="1"/>
</dbReference>
<dbReference type="GO" id="GO:0016491">
    <property type="term" value="F:oxidoreductase activity"/>
    <property type="evidence" value="ECO:0007669"/>
    <property type="project" value="InterPro"/>
</dbReference>
<evidence type="ECO:0000313" key="4">
    <source>
        <dbReference type="EMBL" id="AZQ43100.1"/>
    </source>
</evidence>
<accession>A0A3S9MVC5</accession>
<dbReference type="InterPro" id="IPR050553">
    <property type="entry name" value="Thioredoxin_ResA/DsbE_sf"/>
</dbReference>
<dbReference type="InterPro" id="IPR036249">
    <property type="entry name" value="Thioredoxin-like_sf"/>
</dbReference>
<reference evidence="4 5" key="1">
    <citation type="submission" date="2018-12" db="EMBL/GenBank/DDBJ databases">
        <title>Complete genome of Nonlabens sp. MJ115.</title>
        <authorList>
            <person name="Choi H.S."/>
            <person name="Jung J."/>
        </authorList>
    </citation>
    <scope>NUCLEOTIDE SEQUENCE [LARGE SCALE GENOMIC DNA]</scope>
    <source>
        <strain evidence="4 5">MJ115</strain>
    </source>
</reference>
<evidence type="ECO:0000259" key="3">
    <source>
        <dbReference type="PROSITE" id="PS51352"/>
    </source>
</evidence>
<gene>
    <name evidence="4" type="ORF">EJ995_02190</name>
</gene>
<dbReference type="PANTHER" id="PTHR42852:SF17">
    <property type="entry name" value="THIOREDOXIN-LIKE PROTEIN HI_1115"/>
    <property type="match status" value="1"/>
</dbReference>
<organism evidence="4 5">
    <name type="scientific">Nonlabens ponticola</name>
    <dbReference type="NCBI Taxonomy" id="2496866"/>
    <lineage>
        <taxon>Bacteria</taxon>
        <taxon>Pseudomonadati</taxon>
        <taxon>Bacteroidota</taxon>
        <taxon>Flavobacteriia</taxon>
        <taxon>Flavobacteriales</taxon>
        <taxon>Flavobacteriaceae</taxon>
        <taxon>Nonlabens</taxon>
    </lineage>
</organism>
<dbReference type="InterPro" id="IPR017937">
    <property type="entry name" value="Thioredoxin_CS"/>
</dbReference>
<dbReference type="SUPFAM" id="SSF52833">
    <property type="entry name" value="Thioredoxin-like"/>
    <property type="match status" value="1"/>
</dbReference>
<dbReference type="InterPro" id="IPR013766">
    <property type="entry name" value="Thioredoxin_domain"/>
</dbReference>
<dbReference type="KEGG" id="noj:EJ995_02190"/>
<dbReference type="PANTHER" id="PTHR42852">
    <property type="entry name" value="THIOL:DISULFIDE INTERCHANGE PROTEIN DSBE"/>
    <property type="match status" value="1"/>
</dbReference>
<protein>
    <submittedName>
        <fullName evidence="4">TlpA family protein disulfide reductase</fullName>
    </submittedName>
</protein>
<evidence type="ECO:0000256" key="2">
    <source>
        <dbReference type="SAM" id="SignalP"/>
    </source>
</evidence>
<dbReference type="CDD" id="cd02966">
    <property type="entry name" value="TlpA_like_family"/>
    <property type="match status" value="1"/>
</dbReference>
<dbReference type="InterPro" id="IPR000866">
    <property type="entry name" value="AhpC/TSA"/>
</dbReference>
<dbReference type="Proteomes" id="UP000279600">
    <property type="component" value="Chromosome"/>
</dbReference>
<dbReference type="PROSITE" id="PS51352">
    <property type="entry name" value="THIOREDOXIN_2"/>
    <property type="match status" value="1"/>
</dbReference>
<sequence>MFRKLMLVAMIFAYALGHAQTTATSKLSDSYLSNLEVFDPRYPGDVEVTYLVEKAAFYDENLQLIPAQLVQDYRLNADYSIDKMYIDDQKFVKVVVYRKSTSSEKIAKQKTLNQLEAKDPNDFRGTYPKPFQITDMNGKVYTPESLRGKVVVINYWFIGCAPCEKEMPMLNQLVEKYEDKDVIFLALTPDKKEQVAKFLKKKDFDFNIIPDASQMITDYNVTGFPTHMLIDKKLVIQYLGLLPEKLVYDKLDEAIGMLLAN</sequence>
<keyword evidence="1" id="KW-0676">Redox-active center</keyword>
<dbReference type="GO" id="GO:0016209">
    <property type="term" value="F:antioxidant activity"/>
    <property type="evidence" value="ECO:0007669"/>
    <property type="project" value="InterPro"/>
</dbReference>
<evidence type="ECO:0000313" key="5">
    <source>
        <dbReference type="Proteomes" id="UP000279600"/>
    </source>
</evidence>
<feature type="signal peptide" evidence="2">
    <location>
        <begin position="1"/>
        <end position="19"/>
    </location>
</feature>
<evidence type="ECO:0000256" key="1">
    <source>
        <dbReference type="ARBA" id="ARBA00023284"/>
    </source>
</evidence>